<dbReference type="RefSeq" id="WP_150096601.1">
    <property type="nucleotide sequence ID" value="NZ_VWPL01000006.1"/>
</dbReference>
<proteinExistence type="predicted"/>
<name>A0A5M6I2X1_9HYPH</name>
<accession>A0A5M6I2X1</accession>
<keyword evidence="2" id="KW-1185">Reference proteome</keyword>
<sequence length="77" mass="8438">MLLISLFQTKRIMLPKSAPFQAAHSRVISLCSLNNYSYFANVGGAAMVWNISSIRKAGIRNGGSMPADRRHKAKDGD</sequence>
<protein>
    <submittedName>
        <fullName evidence="1">Uncharacterized protein</fullName>
    </submittedName>
</protein>
<gene>
    <name evidence="1" type="ORF">F1193_05145</name>
</gene>
<evidence type="ECO:0000313" key="1">
    <source>
        <dbReference type="EMBL" id="KAA5602550.1"/>
    </source>
</evidence>
<dbReference type="EMBL" id="VWPL01000006">
    <property type="protein sequence ID" value="KAA5602550.1"/>
    <property type="molecule type" value="Genomic_DNA"/>
</dbReference>
<organism evidence="1 2">
    <name type="scientific">Blastochloris sulfoviridis</name>
    <dbReference type="NCBI Taxonomy" id="50712"/>
    <lineage>
        <taxon>Bacteria</taxon>
        <taxon>Pseudomonadati</taxon>
        <taxon>Pseudomonadota</taxon>
        <taxon>Alphaproteobacteria</taxon>
        <taxon>Hyphomicrobiales</taxon>
        <taxon>Blastochloridaceae</taxon>
        <taxon>Blastochloris</taxon>
    </lineage>
</organism>
<dbReference type="AlphaFoldDB" id="A0A5M6I2X1"/>
<dbReference type="Proteomes" id="UP000323886">
    <property type="component" value="Unassembled WGS sequence"/>
</dbReference>
<evidence type="ECO:0000313" key="2">
    <source>
        <dbReference type="Proteomes" id="UP000323886"/>
    </source>
</evidence>
<comment type="caution">
    <text evidence="1">The sequence shown here is derived from an EMBL/GenBank/DDBJ whole genome shotgun (WGS) entry which is preliminary data.</text>
</comment>
<reference evidence="1 2" key="1">
    <citation type="submission" date="2019-09" db="EMBL/GenBank/DDBJ databases">
        <title>Draft Whole-Genome sequence of Blastochloris sulfoviridis DSM 729.</title>
        <authorList>
            <person name="Meyer T.E."/>
            <person name="Kyndt J.A."/>
        </authorList>
    </citation>
    <scope>NUCLEOTIDE SEQUENCE [LARGE SCALE GENOMIC DNA]</scope>
    <source>
        <strain evidence="1 2">DSM 729</strain>
    </source>
</reference>